<dbReference type="InterPro" id="IPR000719">
    <property type="entry name" value="Prot_kinase_dom"/>
</dbReference>
<organism evidence="8 9">
    <name type="scientific">Caenorhabditis japonica</name>
    <dbReference type="NCBI Taxonomy" id="281687"/>
    <lineage>
        <taxon>Eukaryota</taxon>
        <taxon>Metazoa</taxon>
        <taxon>Ecdysozoa</taxon>
        <taxon>Nematoda</taxon>
        <taxon>Chromadorea</taxon>
        <taxon>Rhabditida</taxon>
        <taxon>Rhabditina</taxon>
        <taxon>Rhabditomorpha</taxon>
        <taxon>Rhabditoidea</taxon>
        <taxon>Rhabditidae</taxon>
        <taxon>Peloderinae</taxon>
        <taxon>Caenorhabditis</taxon>
    </lineage>
</organism>
<evidence type="ECO:0000256" key="4">
    <source>
        <dbReference type="ARBA" id="ARBA00022840"/>
    </source>
</evidence>
<evidence type="ECO:0000256" key="3">
    <source>
        <dbReference type="ARBA" id="ARBA00022777"/>
    </source>
</evidence>
<keyword evidence="4" id="KW-0067">ATP-binding</keyword>
<keyword evidence="2" id="KW-0547">Nucleotide-binding</keyword>
<keyword evidence="1" id="KW-0808">Transferase</keyword>
<name>A0A8R1DGE9_CAEJA</name>
<feature type="region of interest" description="Disordered" evidence="6">
    <location>
        <begin position="244"/>
        <end position="317"/>
    </location>
</feature>
<dbReference type="GO" id="GO:0005524">
    <property type="term" value="F:ATP binding"/>
    <property type="evidence" value="ECO:0007669"/>
    <property type="project" value="UniProtKB-KW"/>
</dbReference>
<dbReference type="PANTHER" id="PTHR44329:SF288">
    <property type="entry name" value="MITOGEN-ACTIVATED PROTEIN KINASE KINASE KINASE 20"/>
    <property type="match status" value="1"/>
</dbReference>
<evidence type="ECO:0000256" key="5">
    <source>
        <dbReference type="SAM" id="Coils"/>
    </source>
</evidence>
<dbReference type="SUPFAM" id="SSF56112">
    <property type="entry name" value="Protein kinase-like (PK-like)"/>
    <property type="match status" value="1"/>
</dbReference>
<evidence type="ECO:0000313" key="9">
    <source>
        <dbReference type="Proteomes" id="UP000005237"/>
    </source>
</evidence>
<accession>A0A8R1DGE9</accession>
<reference evidence="9" key="1">
    <citation type="submission" date="2010-08" db="EMBL/GenBank/DDBJ databases">
        <authorList>
            <consortium name="Caenorhabditis japonica Sequencing Consortium"/>
            <person name="Wilson R.K."/>
        </authorList>
    </citation>
    <scope>NUCLEOTIDE SEQUENCE [LARGE SCALE GENOMIC DNA]</scope>
    <source>
        <strain evidence="9">DF5081</strain>
    </source>
</reference>
<feature type="coiled-coil region" evidence="5">
    <location>
        <begin position="149"/>
        <end position="186"/>
    </location>
</feature>
<dbReference type="EnsemblMetazoa" id="CJA02086a.1">
    <property type="protein sequence ID" value="CJA02086a.1"/>
    <property type="gene ID" value="WBGene00121290"/>
</dbReference>
<dbReference type="Pfam" id="PF07714">
    <property type="entry name" value="PK_Tyr_Ser-Thr"/>
    <property type="match status" value="1"/>
</dbReference>
<dbReference type="AlphaFoldDB" id="A0A8R1DGE9"/>
<evidence type="ECO:0000313" key="8">
    <source>
        <dbReference type="EnsemblMetazoa" id="CJA02086a.1"/>
    </source>
</evidence>
<feature type="region of interest" description="Disordered" evidence="6">
    <location>
        <begin position="330"/>
        <end position="363"/>
    </location>
</feature>
<evidence type="ECO:0000256" key="1">
    <source>
        <dbReference type="ARBA" id="ARBA00022679"/>
    </source>
</evidence>
<dbReference type="Proteomes" id="UP000005237">
    <property type="component" value="Unassembled WGS sequence"/>
</dbReference>
<dbReference type="PROSITE" id="PS50011">
    <property type="entry name" value="PROTEIN_KINASE_DOM"/>
    <property type="match status" value="1"/>
</dbReference>
<evidence type="ECO:0000259" key="7">
    <source>
        <dbReference type="PROSITE" id="PS50011"/>
    </source>
</evidence>
<protein>
    <submittedName>
        <fullName evidence="8">Protein kinase domain-containing protein</fullName>
    </submittedName>
</protein>
<dbReference type="GO" id="GO:0004674">
    <property type="term" value="F:protein serine/threonine kinase activity"/>
    <property type="evidence" value="ECO:0007669"/>
    <property type="project" value="TreeGrafter"/>
</dbReference>
<sequence length="363" mass="41676">MAPELIKQERCSEKIDVYSFGVVIWEMLTRETPFANVDHRSIYYRVATNTISLPIPKEAPSCLQLLIEKCMSKNGRNRPSFSHIRQFYQSFAKPELLMMSEEEWQTKWALFHEFAQSIQYCTRIKIKTAMEVKQLAQIKQIRQMYETKLKRTNKMCKKLQDCFRELKKKENEFAERENDLTQRESRQTSLQCNVSRVTRGNCYPKEGDEICSSDEEARVVPRNVRFHPSRDAPQPLEYSVRVKSSSIKAGLNQPEPVSSRTSMDSRRSSAEDADAESSSSTEDDEGNGSSVSNTPFDASSSDDEDDQHPGYQGDTLHSLTSYLQSLKLAAARSDDELSDNEKNVKDVLRIIKKPRKPTCSDPR</sequence>
<dbReference type="InterPro" id="IPR011009">
    <property type="entry name" value="Kinase-like_dom_sf"/>
</dbReference>
<evidence type="ECO:0000256" key="2">
    <source>
        <dbReference type="ARBA" id="ARBA00022741"/>
    </source>
</evidence>
<dbReference type="InterPro" id="IPR001245">
    <property type="entry name" value="Ser-Thr/Tyr_kinase_cat_dom"/>
</dbReference>
<dbReference type="PANTHER" id="PTHR44329">
    <property type="entry name" value="SERINE/THREONINE-PROTEIN KINASE TNNI3K-RELATED"/>
    <property type="match status" value="1"/>
</dbReference>
<feature type="domain" description="Protein kinase" evidence="7">
    <location>
        <begin position="1"/>
        <end position="91"/>
    </location>
</feature>
<feature type="compositionally biased region" description="Acidic residues" evidence="6">
    <location>
        <begin position="271"/>
        <end position="286"/>
    </location>
</feature>
<evidence type="ECO:0000256" key="6">
    <source>
        <dbReference type="SAM" id="MobiDB-lite"/>
    </source>
</evidence>
<feature type="compositionally biased region" description="Basic and acidic residues" evidence="6">
    <location>
        <begin position="332"/>
        <end position="349"/>
    </location>
</feature>
<proteinExistence type="predicted"/>
<keyword evidence="9" id="KW-1185">Reference proteome</keyword>
<reference evidence="8" key="2">
    <citation type="submission" date="2022-06" db="UniProtKB">
        <authorList>
            <consortium name="EnsemblMetazoa"/>
        </authorList>
    </citation>
    <scope>IDENTIFICATION</scope>
    <source>
        <strain evidence="8">DF5081</strain>
    </source>
</reference>
<keyword evidence="3" id="KW-0418">Kinase</keyword>
<keyword evidence="5" id="KW-0175">Coiled coil</keyword>
<dbReference type="Gene3D" id="1.10.510.10">
    <property type="entry name" value="Transferase(Phosphotransferase) domain 1"/>
    <property type="match status" value="1"/>
</dbReference>
<dbReference type="InterPro" id="IPR051681">
    <property type="entry name" value="Ser/Thr_Kinases-Pseudokinases"/>
</dbReference>